<protein>
    <submittedName>
        <fullName evidence="1">Uncharacterized protein</fullName>
    </submittedName>
</protein>
<dbReference type="EMBL" id="WNTK01000002">
    <property type="protein sequence ID" value="KAG9489422.1"/>
    <property type="molecule type" value="Genomic_DNA"/>
</dbReference>
<dbReference type="AlphaFoldDB" id="A0A8J6FKA4"/>
<keyword evidence="2" id="KW-1185">Reference proteome</keyword>
<dbReference type="Proteomes" id="UP000770717">
    <property type="component" value="Unassembled WGS sequence"/>
</dbReference>
<dbReference type="OrthoDB" id="10021290at2759"/>
<reference evidence="1" key="1">
    <citation type="thesis" date="2020" institute="ProQuest LLC" country="789 East Eisenhower Parkway, Ann Arbor, MI, USA">
        <title>Comparative Genomics and Chromosome Evolution.</title>
        <authorList>
            <person name="Mudd A.B."/>
        </authorList>
    </citation>
    <scope>NUCLEOTIDE SEQUENCE</scope>
    <source>
        <strain evidence="1">HN-11 Male</strain>
        <tissue evidence="1">Kidney and liver</tissue>
    </source>
</reference>
<sequence>MSKKPWGTILPAPFPLGHQILSNKETEQLIERLHSSKQCTSCGTTNPLQQSRATKALTAGCLSQLLQRLTQHSEKKAADSKRVAHGKILQMGIVNSYAWKGWN</sequence>
<comment type="caution">
    <text evidence="1">The sequence shown here is derived from an EMBL/GenBank/DDBJ whole genome shotgun (WGS) entry which is preliminary data.</text>
</comment>
<evidence type="ECO:0000313" key="1">
    <source>
        <dbReference type="EMBL" id="KAG9489422.1"/>
    </source>
</evidence>
<evidence type="ECO:0000313" key="2">
    <source>
        <dbReference type="Proteomes" id="UP000770717"/>
    </source>
</evidence>
<proteinExistence type="predicted"/>
<name>A0A8J6FKA4_ELECQ</name>
<organism evidence="1 2">
    <name type="scientific">Eleutherodactylus coqui</name>
    <name type="common">Puerto Rican coqui</name>
    <dbReference type="NCBI Taxonomy" id="57060"/>
    <lineage>
        <taxon>Eukaryota</taxon>
        <taxon>Metazoa</taxon>
        <taxon>Chordata</taxon>
        <taxon>Craniata</taxon>
        <taxon>Vertebrata</taxon>
        <taxon>Euteleostomi</taxon>
        <taxon>Amphibia</taxon>
        <taxon>Batrachia</taxon>
        <taxon>Anura</taxon>
        <taxon>Neobatrachia</taxon>
        <taxon>Hyloidea</taxon>
        <taxon>Eleutherodactylidae</taxon>
        <taxon>Eleutherodactylinae</taxon>
        <taxon>Eleutherodactylus</taxon>
        <taxon>Eleutherodactylus</taxon>
    </lineage>
</organism>
<gene>
    <name evidence="1" type="ORF">GDO78_005411</name>
</gene>
<accession>A0A8J6FKA4</accession>